<protein>
    <submittedName>
        <fullName evidence="4">Kinesin motor domain-containing protein</fullName>
    </submittedName>
</protein>
<reference evidence="4" key="1">
    <citation type="submission" date="2017-02" db="UniProtKB">
        <authorList>
            <consortium name="WormBaseParasite"/>
        </authorList>
    </citation>
    <scope>IDENTIFICATION</scope>
</reference>
<organism evidence="3 4">
    <name type="scientific">Elaeophora elaphi</name>
    <dbReference type="NCBI Taxonomy" id="1147741"/>
    <lineage>
        <taxon>Eukaryota</taxon>
        <taxon>Metazoa</taxon>
        <taxon>Ecdysozoa</taxon>
        <taxon>Nematoda</taxon>
        <taxon>Chromadorea</taxon>
        <taxon>Rhabditida</taxon>
        <taxon>Spirurina</taxon>
        <taxon>Spiruromorpha</taxon>
        <taxon>Filarioidea</taxon>
        <taxon>Onchocercidae</taxon>
        <taxon>Elaeophora</taxon>
    </lineage>
</organism>
<comment type="similarity">
    <text evidence="1">Belongs to the MIF family.</text>
</comment>
<dbReference type="Pfam" id="PF01187">
    <property type="entry name" value="MIF"/>
    <property type="match status" value="1"/>
</dbReference>
<evidence type="ECO:0000313" key="4">
    <source>
        <dbReference type="WBParaSite" id="EEL_0000037201-mRNA-1"/>
    </source>
</evidence>
<evidence type="ECO:0000256" key="1">
    <source>
        <dbReference type="ARBA" id="ARBA00005851"/>
    </source>
</evidence>
<dbReference type="WBParaSite" id="EEL_0000037201-mRNA-1">
    <property type="protein sequence ID" value="EEL_0000037201-mRNA-1"/>
    <property type="gene ID" value="EEL_0000037201"/>
</dbReference>
<feature type="region of interest" description="Disordered" evidence="2">
    <location>
        <begin position="82"/>
        <end position="102"/>
    </location>
</feature>
<dbReference type="STRING" id="1147741.A0A0R3RG50"/>
<dbReference type="Gene3D" id="3.30.429.10">
    <property type="entry name" value="Macrophage Migration Inhibitory Factor"/>
    <property type="match status" value="1"/>
</dbReference>
<feature type="compositionally biased region" description="Basic residues" evidence="2">
    <location>
        <begin position="82"/>
        <end position="92"/>
    </location>
</feature>
<proteinExistence type="inferred from homology"/>
<accession>A0A0R3RG50</accession>
<evidence type="ECO:0000313" key="3">
    <source>
        <dbReference type="Proteomes" id="UP000050640"/>
    </source>
</evidence>
<dbReference type="Proteomes" id="UP000050640">
    <property type="component" value="Unplaced"/>
</dbReference>
<name>A0A0R3RG50_9BILA</name>
<dbReference type="AlphaFoldDB" id="A0A0R3RG50"/>
<dbReference type="InterPro" id="IPR014347">
    <property type="entry name" value="Tautomerase/MIF_sf"/>
</dbReference>
<dbReference type="SUPFAM" id="SSF55331">
    <property type="entry name" value="Tautomerase/MIF"/>
    <property type="match status" value="1"/>
</dbReference>
<keyword evidence="3" id="KW-1185">Reference proteome</keyword>
<sequence length="127" mass="14031">MVLICRMPLITLVSNIPASRFPSNFNVQFTKLMAEMLGKPVSRILLFVTPNAQLSHGATEDPSCLTVVSVLKEEITSVIKQSKKPAVSKKQPKKTEGTGKNSPAKVNLLWLHMFKNRGKDKALLEIS</sequence>
<evidence type="ECO:0000256" key="2">
    <source>
        <dbReference type="SAM" id="MobiDB-lite"/>
    </source>
</evidence>
<dbReference type="InterPro" id="IPR001398">
    <property type="entry name" value="Macrophage_inhib_fac"/>
</dbReference>